<keyword evidence="5" id="KW-0238">DNA-binding</keyword>
<feature type="compositionally biased region" description="Polar residues" evidence="6">
    <location>
        <begin position="93"/>
        <end position="105"/>
    </location>
</feature>
<organism evidence="7">
    <name type="scientific">Brassica napus</name>
    <name type="common">Rape</name>
    <dbReference type="NCBI Taxonomy" id="3708"/>
    <lineage>
        <taxon>Eukaryota</taxon>
        <taxon>Viridiplantae</taxon>
        <taxon>Streptophyta</taxon>
        <taxon>Embryophyta</taxon>
        <taxon>Tracheophyta</taxon>
        <taxon>Spermatophyta</taxon>
        <taxon>Magnoliopsida</taxon>
        <taxon>eudicotyledons</taxon>
        <taxon>Gunneridae</taxon>
        <taxon>Pentapetalae</taxon>
        <taxon>rosids</taxon>
        <taxon>malvids</taxon>
        <taxon>Brassicales</taxon>
        <taxon>Brassicaceae</taxon>
        <taxon>Brassiceae</taxon>
        <taxon>Brassica</taxon>
    </lineage>
</organism>
<evidence type="ECO:0000256" key="2">
    <source>
        <dbReference type="ARBA" id="ARBA00022771"/>
    </source>
</evidence>
<reference evidence="7" key="2">
    <citation type="submission" date="2014-06" db="EMBL/GenBank/DDBJ databases">
        <authorList>
            <person name="Genoscope - CEA"/>
        </authorList>
    </citation>
    <scope>NUCLEOTIDE SEQUENCE</scope>
</reference>
<dbReference type="SUPFAM" id="SSF54928">
    <property type="entry name" value="RNA-binding domain, RBD"/>
    <property type="match status" value="1"/>
</dbReference>
<gene>
    <name evidence="7" type="primary">BnaC06g41040D</name>
    <name evidence="7" type="ORF">GSBRNA2T00017899001</name>
</gene>
<dbReference type="GO" id="GO:0003723">
    <property type="term" value="F:RNA binding"/>
    <property type="evidence" value="ECO:0007669"/>
    <property type="project" value="UniProtKB-KW"/>
</dbReference>
<evidence type="ECO:0000313" key="7">
    <source>
        <dbReference type="EMBL" id="CDY71649.1"/>
    </source>
</evidence>
<evidence type="ECO:0000256" key="5">
    <source>
        <dbReference type="ARBA" id="ARBA00023125"/>
    </source>
</evidence>
<feature type="region of interest" description="Disordered" evidence="6">
    <location>
        <begin position="40"/>
        <end position="113"/>
    </location>
</feature>
<dbReference type="FunFam" id="3.30.70.330:FF:000678">
    <property type="entry name" value="zinc finger CCCH domain-containing protein 53-like isoform X2"/>
    <property type="match status" value="1"/>
</dbReference>
<reference evidence="7" key="1">
    <citation type="journal article" date="2014" name="Science">
        <title>Plant genetics. Early allopolyploid evolution in the post-Neolithic Brassica napus oilseed genome.</title>
        <authorList>
            <person name="Chalhoub B."/>
            <person name="Denoeud F."/>
            <person name="Liu S."/>
            <person name="Parkin I.A."/>
            <person name="Tang H."/>
            <person name="Wang X."/>
            <person name="Chiquet J."/>
            <person name="Belcram H."/>
            <person name="Tong C."/>
            <person name="Samans B."/>
            <person name="Correa M."/>
            <person name="Da Silva C."/>
            <person name="Just J."/>
            <person name="Falentin C."/>
            <person name="Koh C.S."/>
            <person name="Le Clainche I."/>
            <person name="Bernard M."/>
            <person name="Bento P."/>
            <person name="Noel B."/>
            <person name="Labadie K."/>
            <person name="Alberti A."/>
            <person name="Charles M."/>
            <person name="Arnaud D."/>
            <person name="Guo H."/>
            <person name="Daviaud C."/>
            <person name="Alamery S."/>
            <person name="Jabbari K."/>
            <person name="Zhao M."/>
            <person name="Edger P.P."/>
            <person name="Chelaifa H."/>
            <person name="Tack D."/>
            <person name="Lassalle G."/>
            <person name="Mestiri I."/>
            <person name="Schnel N."/>
            <person name="Le Paslier M.C."/>
            <person name="Fan G."/>
            <person name="Renault V."/>
            <person name="Bayer P.E."/>
            <person name="Golicz A.A."/>
            <person name="Manoli S."/>
            <person name="Lee T.H."/>
            <person name="Thi V.H."/>
            <person name="Chalabi S."/>
            <person name="Hu Q."/>
            <person name="Fan C."/>
            <person name="Tollenaere R."/>
            <person name="Lu Y."/>
            <person name="Battail C."/>
            <person name="Shen J."/>
            <person name="Sidebottom C.H."/>
            <person name="Wang X."/>
            <person name="Canaguier A."/>
            <person name="Chauveau A."/>
            <person name="Berard A."/>
            <person name="Deniot G."/>
            <person name="Guan M."/>
            <person name="Liu Z."/>
            <person name="Sun F."/>
            <person name="Lim Y.P."/>
            <person name="Lyons E."/>
            <person name="Town C.D."/>
            <person name="Bancroft I."/>
            <person name="Wang X."/>
            <person name="Meng J."/>
            <person name="Ma J."/>
            <person name="Pires J.C."/>
            <person name="King G.J."/>
            <person name="Brunel D."/>
            <person name="Delourme R."/>
            <person name="Renard M."/>
            <person name="Aury J.M."/>
            <person name="Adams K.L."/>
            <person name="Batley J."/>
            <person name="Snowdon R.J."/>
            <person name="Tost J."/>
            <person name="Edwards D."/>
            <person name="Zhou Y."/>
            <person name="Hua W."/>
            <person name="Sharpe A.G."/>
            <person name="Paterson A.H."/>
            <person name="Guan C."/>
            <person name="Wincker P."/>
        </authorList>
    </citation>
    <scope>NUCLEOTIDE SEQUENCE [LARGE SCALE GENOMIC DNA]</scope>
</reference>
<dbReference type="AlphaFoldDB" id="A0A078JY81"/>
<proteinExistence type="predicted"/>
<accession>A0A078JY81</accession>
<dbReference type="GO" id="GO:0008270">
    <property type="term" value="F:zinc ion binding"/>
    <property type="evidence" value="ECO:0007669"/>
    <property type="project" value="UniProtKB-KW"/>
</dbReference>
<evidence type="ECO:0000256" key="1">
    <source>
        <dbReference type="ARBA" id="ARBA00022723"/>
    </source>
</evidence>
<evidence type="ECO:0000256" key="4">
    <source>
        <dbReference type="ARBA" id="ARBA00022884"/>
    </source>
</evidence>
<evidence type="ECO:0000256" key="6">
    <source>
        <dbReference type="SAM" id="MobiDB-lite"/>
    </source>
</evidence>
<keyword evidence="2" id="KW-0863">Zinc-finger</keyword>
<dbReference type="STRING" id="3708.A0A078JY81"/>
<name>A0A078JY81_BRANA</name>
<dbReference type="InterPro" id="IPR012677">
    <property type="entry name" value="Nucleotide-bd_a/b_plait_sf"/>
</dbReference>
<dbReference type="PANTHER" id="PTHR24009">
    <property type="entry name" value="RNA-BINDING (RRM/RBD/RNP MOTIFS)"/>
    <property type="match status" value="1"/>
</dbReference>
<protein>
    <submittedName>
        <fullName evidence="7">BnaC06g41040D protein</fullName>
    </submittedName>
</protein>
<feature type="compositionally biased region" description="Basic and acidic residues" evidence="6">
    <location>
        <begin position="40"/>
        <end position="78"/>
    </location>
</feature>
<keyword evidence="4" id="KW-0694">RNA-binding</keyword>
<evidence type="ECO:0000256" key="3">
    <source>
        <dbReference type="ARBA" id="ARBA00022833"/>
    </source>
</evidence>
<feature type="non-terminal residue" evidence="7">
    <location>
        <position position="1"/>
    </location>
</feature>
<dbReference type="Gramene" id="CDY71649">
    <property type="protein sequence ID" value="CDY71649"/>
    <property type="gene ID" value="GSBRNA2T00017899001"/>
</dbReference>
<keyword evidence="3" id="KW-0862">Zinc</keyword>
<dbReference type="PaxDb" id="3708-A0A078JY81"/>
<dbReference type="GO" id="GO:0003677">
    <property type="term" value="F:DNA binding"/>
    <property type="evidence" value="ECO:0007669"/>
    <property type="project" value="UniProtKB-KW"/>
</dbReference>
<dbReference type="Gene3D" id="3.30.70.330">
    <property type="match status" value="1"/>
</dbReference>
<keyword evidence="1" id="KW-0479">Metal-binding</keyword>
<dbReference type="EMBL" id="LK046779">
    <property type="protein sequence ID" value="CDY71649.1"/>
    <property type="molecule type" value="Genomic_DNA"/>
</dbReference>
<dbReference type="InterPro" id="IPR035979">
    <property type="entry name" value="RBD_domain_sf"/>
</dbReference>
<dbReference type="PANTHER" id="PTHR24009:SF20">
    <property type="entry name" value="RNA-BINDING (RRM_RBD_RNP MOTIFS) FAMILY PROTEIN"/>
    <property type="match status" value="1"/>
</dbReference>
<sequence length="360" mass="40216">GDDDTSKPVLLVLRIVKRKSEHLGDKRARNITTAEMVIDREKGVRDASESLGKRNSGRLERENNDSWIRQKIDTKDETVAQQEETGNKAGKNTVLSSANGNNSSDPPLGANGGIVDTVLSRPETRQKCDDEVGVIGINTEKKKAIVAGGSKDEKCVLHEDGQNLRSSEEEDDGKSLKHTNLAIDEISLSLEARTFLLEANLYDFCDFGTVEDVRIPYQQQRMYGFVTFSNAETVRIILARGNPHFICDSRVLVKPYKEKGKILQNKWQQQHLQQLLETGSYSASSSPSGMDLFECHLGPRMLPRNTQEMMRISIGSPAHLPPRFNYSLLFQPESSMEEATEGWLLLLLASAFKLSFLGLY</sequence>